<keyword evidence="7" id="KW-0804">Transcription</keyword>
<gene>
    <name evidence="11" type="ORF">N7469_008335</name>
</gene>
<evidence type="ECO:0000313" key="12">
    <source>
        <dbReference type="Proteomes" id="UP001147733"/>
    </source>
</evidence>
<evidence type="ECO:0000256" key="3">
    <source>
        <dbReference type="ARBA" id="ARBA00022729"/>
    </source>
</evidence>
<reference evidence="11" key="2">
    <citation type="journal article" date="2023" name="IMA Fungus">
        <title>Comparative genomic study of the Penicillium genus elucidates a diverse pangenome and 15 lateral gene transfer events.</title>
        <authorList>
            <person name="Petersen C."/>
            <person name="Sorensen T."/>
            <person name="Nielsen M.R."/>
            <person name="Sondergaard T.E."/>
            <person name="Sorensen J.L."/>
            <person name="Fitzpatrick D.A."/>
            <person name="Frisvad J.C."/>
            <person name="Nielsen K.L."/>
        </authorList>
    </citation>
    <scope>NUCLEOTIDE SEQUENCE</scope>
    <source>
        <strain evidence="11">IBT 23319</strain>
    </source>
</reference>
<protein>
    <recommendedName>
        <fullName evidence="10">Copper-fist domain-containing protein</fullName>
    </recommendedName>
</protein>
<keyword evidence="5" id="KW-0186">Copper</keyword>
<evidence type="ECO:0000256" key="1">
    <source>
        <dbReference type="ARBA" id="ARBA00004123"/>
    </source>
</evidence>
<keyword evidence="4" id="KW-0862">Zinc</keyword>
<dbReference type="AlphaFoldDB" id="A0A9W9NRI6"/>
<dbReference type="GO" id="GO:0005634">
    <property type="term" value="C:nucleus"/>
    <property type="evidence" value="ECO:0007669"/>
    <property type="project" value="UniProtKB-SubCell"/>
</dbReference>
<dbReference type="InterPro" id="IPR001083">
    <property type="entry name" value="Cu_fist_DNA-bd_dom"/>
</dbReference>
<dbReference type="PANTHER" id="PTHR28088">
    <property type="entry name" value="TRANSCRIPTIONAL ACTIVATOR HAA1-RELATED"/>
    <property type="match status" value="1"/>
</dbReference>
<dbReference type="GO" id="GO:0005507">
    <property type="term" value="F:copper ion binding"/>
    <property type="evidence" value="ECO:0007669"/>
    <property type="project" value="InterPro"/>
</dbReference>
<accession>A0A9W9NRI6</accession>
<dbReference type="GO" id="GO:0000981">
    <property type="term" value="F:DNA-binding transcription factor activity, RNA polymerase II-specific"/>
    <property type="evidence" value="ECO:0007669"/>
    <property type="project" value="TreeGrafter"/>
</dbReference>
<dbReference type="GO" id="GO:0000978">
    <property type="term" value="F:RNA polymerase II cis-regulatory region sequence-specific DNA binding"/>
    <property type="evidence" value="ECO:0007669"/>
    <property type="project" value="TreeGrafter"/>
</dbReference>
<dbReference type="InterPro" id="IPR036846">
    <property type="entry name" value="GM2-AP_sf"/>
</dbReference>
<name>A0A9W9NRI6_PENCI</name>
<evidence type="ECO:0000259" key="10">
    <source>
        <dbReference type="PROSITE" id="PS50073"/>
    </source>
</evidence>
<feature type="compositionally biased region" description="Polar residues" evidence="9">
    <location>
        <begin position="86"/>
        <end position="98"/>
    </location>
</feature>
<dbReference type="InterPro" id="IPR036395">
    <property type="entry name" value="Cu_fist_DNA-bd_dom_sf"/>
</dbReference>
<evidence type="ECO:0000256" key="8">
    <source>
        <dbReference type="ARBA" id="ARBA00023242"/>
    </source>
</evidence>
<dbReference type="GO" id="GO:0006879">
    <property type="term" value="P:intracellular iron ion homeostasis"/>
    <property type="evidence" value="ECO:0007669"/>
    <property type="project" value="TreeGrafter"/>
</dbReference>
<dbReference type="GO" id="GO:0006878">
    <property type="term" value="P:intracellular copper ion homeostasis"/>
    <property type="evidence" value="ECO:0007669"/>
    <property type="project" value="TreeGrafter"/>
</dbReference>
<evidence type="ECO:0000256" key="4">
    <source>
        <dbReference type="ARBA" id="ARBA00022833"/>
    </source>
</evidence>
<comment type="caution">
    <text evidence="11">The sequence shown here is derived from an EMBL/GenBank/DDBJ whole genome shotgun (WGS) entry which is preliminary data.</text>
</comment>
<dbReference type="PANTHER" id="PTHR28088:SF9">
    <property type="entry name" value="TRANSCRIPTION FACTOR GRISEA, PUTATIVE (AFU_ORTHOLOGUE AFUA_1G13190)-RELATED"/>
    <property type="match status" value="1"/>
</dbReference>
<dbReference type="RefSeq" id="XP_056498804.1">
    <property type="nucleotide sequence ID" value="XM_056647253.1"/>
</dbReference>
<feature type="region of interest" description="Disordered" evidence="9">
    <location>
        <begin position="517"/>
        <end position="543"/>
    </location>
</feature>
<feature type="region of interest" description="Disordered" evidence="9">
    <location>
        <begin position="195"/>
        <end position="239"/>
    </location>
</feature>
<keyword evidence="2" id="KW-0479">Metal-binding</keyword>
<dbReference type="Pfam" id="PF00649">
    <property type="entry name" value="Copper-fist"/>
    <property type="match status" value="1"/>
</dbReference>
<keyword evidence="3" id="KW-0732">Signal</keyword>
<dbReference type="InterPro" id="IPR051763">
    <property type="entry name" value="Copper_Homeo_Regul"/>
</dbReference>
<feature type="compositionally biased region" description="Polar residues" evidence="9">
    <location>
        <begin position="521"/>
        <end position="530"/>
    </location>
</feature>
<sequence>MPLDEEGAKWSCEPCIRGHRSSKCQHFDRLMMKVPKAGRPLAKCPHPKGSCSCQRTFSMMIRIPKGTGCVCRPVPYDTSSQDEDSNQNANPVNPTRVSQPAHASLPASTSSPTSSKIHKSGKRQGSIQAVPENIARALEAMPMNLKLEDKSTENATGLSTYPVKSHGQNGVKLDLQSNDAYPTMHGFPEIPYPAQQTTGSSCCSKKTTPAPPPPPPPAPTAALGGGGSCCSGKTKSQSTVPAPLVSQMPELAQQHQPPTWNGASYSNFTAPQMAWHNPMPSTQRPTQGRLIRPYGMQGSHVQPFYTDGFSPNETATPYSHSINGLGIAHPSMSSYTSTPSHSSTYTPTNMSGDPSHDCQCGEDCQCLGCAAHPFNNTTRQRVQEMGEMMTIGGDKSAFDTYQSPPFQATQNWNQFNYLPQGLDHGLQQSSFDPYPDPSHTPSNVGFTGAYSSPVPVGQSLNEQLMHTSEYYTLEYPVGIPSACSDVTGSCQCGNDCSCVGCLTHSGHNGMALEAPMKESAPSHQSPNHLFSSGGHVPSSTASVPTSRIPVLESLSVPCLSPRTLETSMI</sequence>
<comment type="subcellular location">
    <subcellularLocation>
        <location evidence="1">Nucleus</location>
    </subcellularLocation>
</comment>
<keyword evidence="6" id="KW-0805">Transcription regulation</keyword>
<dbReference type="Gene3D" id="3.90.430.10">
    <property type="entry name" value="Copper fist DNA-binding domain"/>
    <property type="match status" value="1"/>
</dbReference>
<proteinExistence type="predicted"/>
<reference evidence="11" key="1">
    <citation type="submission" date="2022-11" db="EMBL/GenBank/DDBJ databases">
        <authorList>
            <person name="Petersen C."/>
        </authorList>
    </citation>
    <scope>NUCLEOTIDE SEQUENCE</scope>
    <source>
        <strain evidence="11">IBT 23319</strain>
    </source>
</reference>
<dbReference type="SMART" id="SM01090">
    <property type="entry name" value="Copper-fist"/>
    <property type="match status" value="1"/>
</dbReference>
<evidence type="ECO:0000256" key="5">
    <source>
        <dbReference type="ARBA" id="ARBA00023008"/>
    </source>
</evidence>
<dbReference type="GO" id="GO:0045944">
    <property type="term" value="P:positive regulation of transcription by RNA polymerase II"/>
    <property type="evidence" value="ECO:0007669"/>
    <property type="project" value="TreeGrafter"/>
</dbReference>
<feature type="compositionally biased region" description="Low complexity" evidence="9">
    <location>
        <begin position="197"/>
        <end position="208"/>
    </location>
</feature>
<keyword evidence="12" id="KW-1185">Reference proteome</keyword>
<dbReference type="PROSITE" id="PS50073">
    <property type="entry name" value="COPPER_FIST_2"/>
    <property type="match status" value="1"/>
</dbReference>
<dbReference type="SMART" id="SM00412">
    <property type="entry name" value="Cu_FIST"/>
    <property type="match status" value="1"/>
</dbReference>
<dbReference type="GeneID" id="81386420"/>
<organism evidence="11 12">
    <name type="scientific">Penicillium citrinum</name>
    <dbReference type="NCBI Taxonomy" id="5077"/>
    <lineage>
        <taxon>Eukaryota</taxon>
        <taxon>Fungi</taxon>
        <taxon>Dikarya</taxon>
        <taxon>Ascomycota</taxon>
        <taxon>Pezizomycotina</taxon>
        <taxon>Eurotiomycetes</taxon>
        <taxon>Eurotiomycetidae</taxon>
        <taxon>Eurotiales</taxon>
        <taxon>Aspergillaceae</taxon>
        <taxon>Penicillium</taxon>
    </lineage>
</organism>
<dbReference type="EMBL" id="JAPQKT010000007">
    <property type="protein sequence ID" value="KAJ5224832.1"/>
    <property type="molecule type" value="Genomic_DNA"/>
</dbReference>
<dbReference type="OrthoDB" id="5600085at2759"/>
<dbReference type="SUPFAM" id="SSF57879">
    <property type="entry name" value="Zinc domain conserved in yeast copper-regulated transcription factors"/>
    <property type="match status" value="1"/>
</dbReference>
<evidence type="ECO:0000256" key="9">
    <source>
        <dbReference type="SAM" id="MobiDB-lite"/>
    </source>
</evidence>
<keyword evidence="8" id="KW-0539">Nucleus</keyword>
<evidence type="ECO:0000256" key="2">
    <source>
        <dbReference type="ARBA" id="ARBA00022723"/>
    </source>
</evidence>
<evidence type="ECO:0000256" key="6">
    <source>
        <dbReference type="ARBA" id="ARBA00023015"/>
    </source>
</evidence>
<evidence type="ECO:0000313" key="11">
    <source>
        <dbReference type="EMBL" id="KAJ5224832.1"/>
    </source>
</evidence>
<evidence type="ECO:0000256" key="7">
    <source>
        <dbReference type="ARBA" id="ARBA00023163"/>
    </source>
</evidence>
<feature type="region of interest" description="Disordered" evidence="9">
    <location>
        <begin position="77"/>
        <end position="129"/>
    </location>
</feature>
<feature type="compositionally biased region" description="Pro residues" evidence="9">
    <location>
        <begin position="209"/>
        <end position="219"/>
    </location>
</feature>
<dbReference type="FunFam" id="3.90.430.10:FF:000001">
    <property type="entry name" value="Copper fist DNA-binding protein"/>
    <property type="match status" value="1"/>
</dbReference>
<feature type="domain" description="Copper-fist" evidence="10">
    <location>
        <begin position="6"/>
        <end position="41"/>
    </location>
</feature>
<dbReference type="Proteomes" id="UP001147733">
    <property type="component" value="Unassembled WGS sequence"/>
</dbReference>
<feature type="compositionally biased region" description="Low complexity" evidence="9">
    <location>
        <begin position="102"/>
        <end position="115"/>
    </location>
</feature>
<dbReference type="SUPFAM" id="SSF63707">
    <property type="entry name" value="Ganglioside M2 (gm2) activator"/>
    <property type="match status" value="1"/>
</dbReference>